<keyword evidence="1" id="KW-1133">Transmembrane helix</keyword>
<sequence length="112" mass="12192">MSAIGHQPMEMRQCAFCGKAIAGHLNQCPFCREMVPQVRLSRSSSVAGRQHIRRGLLYMLLAGVIYYFAAGYAKPLEIPITVQPAVINYLAPLLFLGGLGLALFGLVLKAKS</sequence>
<evidence type="ECO:0000256" key="1">
    <source>
        <dbReference type="SAM" id="Phobius"/>
    </source>
</evidence>
<evidence type="ECO:0000313" key="2">
    <source>
        <dbReference type="EMBL" id="MBA0087992.1"/>
    </source>
</evidence>
<keyword evidence="1" id="KW-0812">Transmembrane</keyword>
<keyword evidence="1" id="KW-0472">Membrane</keyword>
<organism evidence="2 3">
    <name type="scientific">Candidatus Acidiferrum panamense</name>
    <dbReference type="NCBI Taxonomy" id="2741543"/>
    <lineage>
        <taxon>Bacteria</taxon>
        <taxon>Pseudomonadati</taxon>
        <taxon>Acidobacteriota</taxon>
        <taxon>Terriglobia</taxon>
        <taxon>Candidatus Acidiferrales</taxon>
        <taxon>Candidatus Acidiferrum</taxon>
    </lineage>
</organism>
<keyword evidence="3" id="KW-1185">Reference proteome</keyword>
<evidence type="ECO:0000313" key="3">
    <source>
        <dbReference type="Proteomes" id="UP000567293"/>
    </source>
</evidence>
<dbReference type="AlphaFoldDB" id="A0A7V8SZR4"/>
<comment type="caution">
    <text evidence="2">The sequence shown here is derived from an EMBL/GenBank/DDBJ whole genome shotgun (WGS) entry which is preliminary data.</text>
</comment>
<proteinExistence type="predicted"/>
<accession>A0A7V8SZR4</accession>
<gene>
    <name evidence="2" type="ORF">HRJ53_23650</name>
</gene>
<dbReference type="EMBL" id="JACDQQ010002280">
    <property type="protein sequence ID" value="MBA0087992.1"/>
    <property type="molecule type" value="Genomic_DNA"/>
</dbReference>
<feature type="transmembrane region" description="Helical" evidence="1">
    <location>
        <begin position="55"/>
        <end position="73"/>
    </location>
</feature>
<dbReference type="Proteomes" id="UP000567293">
    <property type="component" value="Unassembled WGS sequence"/>
</dbReference>
<reference evidence="2" key="1">
    <citation type="submission" date="2020-06" db="EMBL/GenBank/DDBJ databases">
        <title>Legume-microbial interactions unlock mineral nutrients during tropical forest succession.</title>
        <authorList>
            <person name="Epihov D.Z."/>
        </authorList>
    </citation>
    <scope>NUCLEOTIDE SEQUENCE [LARGE SCALE GENOMIC DNA]</scope>
    <source>
        <strain evidence="2">Pan2503</strain>
    </source>
</reference>
<feature type="transmembrane region" description="Helical" evidence="1">
    <location>
        <begin position="85"/>
        <end position="108"/>
    </location>
</feature>
<name>A0A7V8SZR4_9BACT</name>
<protein>
    <submittedName>
        <fullName evidence="2">Uncharacterized protein</fullName>
    </submittedName>
</protein>